<sequence length="260" mass="26942">MSGTTLPMAWTCVNMSGKTLTVHGFSIAIDRAEYGYYARATYTLMLDGEVVASAPPLAEASELNAAATHALEIPVSPGGTLRLEAAVTFFRPLESFEGRNAGWEVTAETEVGQGRLSLHYDAPAPEPPAPPSGGGGNGLPSGLQAPGVPPALEGANYVLNSGLGVWARVTRWSYPPSFGVKELVPPPAPAALYYPTVAGPNYEGRVSGLLLTPAVVTGVQHEDGRVEDLEGAGVRFTLGTGDISTSAAIGIHPFKDSGEV</sequence>
<organism evidence="2 3">
    <name type="scientific">Deinococcus carri</name>
    <dbReference type="NCBI Taxonomy" id="1211323"/>
    <lineage>
        <taxon>Bacteria</taxon>
        <taxon>Thermotogati</taxon>
        <taxon>Deinococcota</taxon>
        <taxon>Deinococci</taxon>
        <taxon>Deinococcales</taxon>
        <taxon>Deinococcaceae</taxon>
        <taxon>Deinococcus</taxon>
    </lineage>
</organism>
<comment type="caution">
    <text evidence="2">The sequence shown here is derived from an EMBL/GenBank/DDBJ whole genome shotgun (WGS) entry which is preliminary data.</text>
</comment>
<evidence type="ECO:0000313" key="3">
    <source>
        <dbReference type="Proteomes" id="UP001401887"/>
    </source>
</evidence>
<gene>
    <name evidence="2" type="ORF">Dcar01_02401</name>
</gene>
<name>A0ABP9W8I0_9DEIO</name>
<keyword evidence="3" id="KW-1185">Reference proteome</keyword>
<evidence type="ECO:0000313" key="2">
    <source>
        <dbReference type="EMBL" id="GAA5513657.1"/>
    </source>
</evidence>
<dbReference type="RefSeq" id="WP_345465439.1">
    <property type="nucleotide sequence ID" value="NZ_BAABRP010000009.1"/>
</dbReference>
<feature type="region of interest" description="Disordered" evidence="1">
    <location>
        <begin position="118"/>
        <end position="147"/>
    </location>
</feature>
<proteinExistence type="predicted"/>
<dbReference type="Proteomes" id="UP001401887">
    <property type="component" value="Unassembled WGS sequence"/>
</dbReference>
<dbReference type="EMBL" id="BAABRP010000009">
    <property type="protein sequence ID" value="GAA5513657.1"/>
    <property type="molecule type" value="Genomic_DNA"/>
</dbReference>
<accession>A0ABP9W8I0</accession>
<reference evidence="2 3" key="1">
    <citation type="submission" date="2024-02" db="EMBL/GenBank/DDBJ databases">
        <title>Deinococcus carri NBRC 110142.</title>
        <authorList>
            <person name="Ichikawa N."/>
            <person name="Katano-Makiyama Y."/>
            <person name="Hidaka K."/>
        </authorList>
    </citation>
    <scope>NUCLEOTIDE SEQUENCE [LARGE SCALE GENOMIC DNA]</scope>
    <source>
        <strain evidence="2 3">NBRC 110142</strain>
    </source>
</reference>
<protein>
    <submittedName>
        <fullName evidence="2">Uncharacterized protein</fullName>
    </submittedName>
</protein>
<evidence type="ECO:0000256" key="1">
    <source>
        <dbReference type="SAM" id="MobiDB-lite"/>
    </source>
</evidence>